<feature type="compositionally biased region" description="Basic residues" evidence="1">
    <location>
        <begin position="122"/>
        <end position="137"/>
    </location>
</feature>
<dbReference type="EMBL" id="MU006240">
    <property type="protein sequence ID" value="KAF2820664.1"/>
    <property type="molecule type" value="Genomic_DNA"/>
</dbReference>
<dbReference type="Proteomes" id="UP000799424">
    <property type="component" value="Unassembled WGS sequence"/>
</dbReference>
<name>A0A6A6ZK05_9PLEO</name>
<sequence>MTSLSVPGATKVTTRPLSNHGMPKPRRAMSPEFPHRFTGLTSASPPTVSGFASPQSSGSMSPPMSARSFGTFIDSEPSTPAYSPRLDYDWDDPTLVLLRPLSSSSEPSSPTEPVWEMVQPMKRPKQASRSFMSHKRQPSAVARETFSSTKLAPAPKGMKSTRRTRPVKDTQAVQKSETEVHHSHDENNDKGGVRVTESVGSNAVPFGKLASKMKLMLRRKSASSGKKKEEKEKDYYGPEEALHWTEM</sequence>
<feature type="compositionally biased region" description="Polar residues" evidence="1">
    <location>
        <begin position="1"/>
        <end position="17"/>
    </location>
</feature>
<protein>
    <submittedName>
        <fullName evidence="2">Uncharacterized protein</fullName>
    </submittedName>
</protein>
<feature type="region of interest" description="Disordered" evidence="1">
    <location>
        <begin position="1"/>
        <end position="86"/>
    </location>
</feature>
<proteinExistence type="predicted"/>
<feature type="compositionally biased region" description="Low complexity" evidence="1">
    <location>
        <begin position="49"/>
        <end position="68"/>
    </location>
</feature>
<gene>
    <name evidence="2" type="ORF">CC86DRAFT_116400</name>
</gene>
<dbReference type="AlphaFoldDB" id="A0A6A6ZK05"/>
<feature type="compositionally biased region" description="Basic and acidic residues" evidence="1">
    <location>
        <begin position="226"/>
        <end position="247"/>
    </location>
</feature>
<feature type="compositionally biased region" description="Basic and acidic residues" evidence="1">
    <location>
        <begin position="176"/>
        <end position="192"/>
    </location>
</feature>
<reference evidence="2" key="1">
    <citation type="journal article" date="2020" name="Stud. Mycol.">
        <title>101 Dothideomycetes genomes: a test case for predicting lifestyles and emergence of pathogens.</title>
        <authorList>
            <person name="Haridas S."/>
            <person name="Albert R."/>
            <person name="Binder M."/>
            <person name="Bloem J."/>
            <person name="Labutti K."/>
            <person name="Salamov A."/>
            <person name="Andreopoulos B."/>
            <person name="Baker S."/>
            <person name="Barry K."/>
            <person name="Bills G."/>
            <person name="Bluhm B."/>
            <person name="Cannon C."/>
            <person name="Castanera R."/>
            <person name="Culley D."/>
            <person name="Daum C."/>
            <person name="Ezra D."/>
            <person name="Gonzalez J."/>
            <person name="Henrissat B."/>
            <person name="Kuo A."/>
            <person name="Liang C."/>
            <person name="Lipzen A."/>
            <person name="Lutzoni F."/>
            <person name="Magnuson J."/>
            <person name="Mondo S."/>
            <person name="Nolan M."/>
            <person name="Ohm R."/>
            <person name="Pangilinan J."/>
            <person name="Park H.-J."/>
            <person name="Ramirez L."/>
            <person name="Alfaro M."/>
            <person name="Sun H."/>
            <person name="Tritt A."/>
            <person name="Yoshinaga Y."/>
            <person name="Zwiers L.-H."/>
            <person name="Turgeon B."/>
            <person name="Goodwin S."/>
            <person name="Spatafora J."/>
            <person name="Crous P."/>
            <person name="Grigoriev I."/>
        </authorList>
    </citation>
    <scope>NUCLEOTIDE SEQUENCE</scope>
    <source>
        <strain evidence="2">CBS 113818</strain>
    </source>
</reference>
<evidence type="ECO:0000256" key="1">
    <source>
        <dbReference type="SAM" id="MobiDB-lite"/>
    </source>
</evidence>
<feature type="region of interest" description="Disordered" evidence="1">
    <location>
        <begin position="217"/>
        <end position="247"/>
    </location>
</feature>
<dbReference type="OrthoDB" id="3921377at2759"/>
<accession>A0A6A6ZK05</accession>
<organism evidence="2 3">
    <name type="scientific">Ophiobolus disseminans</name>
    <dbReference type="NCBI Taxonomy" id="1469910"/>
    <lineage>
        <taxon>Eukaryota</taxon>
        <taxon>Fungi</taxon>
        <taxon>Dikarya</taxon>
        <taxon>Ascomycota</taxon>
        <taxon>Pezizomycotina</taxon>
        <taxon>Dothideomycetes</taxon>
        <taxon>Pleosporomycetidae</taxon>
        <taxon>Pleosporales</taxon>
        <taxon>Pleosporineae</taxon>
        <taxon>Phaeosphaeriaceae</taxon>
        <taxon>Ophiobolus</taxon>
    </lineage>
</organism>
<keyword evidence="3" id="KW-1185">Reference proteome</keyword>
<evidence type="ECO:0000313" key="3">
    <source>
        <dbReference type="Proteomes" id="UP000799424"/>
    </source>
</evidence>
<feature type="region of interest" description="Disordered" evidence="1">
    <location>
        <begin position="120"/>
        <end position="199"/>
    </location>
</feature>
<evidence type="ECO:0000313" key="2">
    <source>
        <dbReference type="EMBL" id="KAF2820664.1"/>
    </source>
</evidence>